<comment type="subcellular location">
    <subcellularLocation>
        <location evidence="1">Membrane</location>
        <topology evidence="1">Multi-pass membrane protein</topology>
    </subcellularLocation>
</comment>
<reference evidence="6 7" key="1">
    <citation type="journal article" date="2014" name="Genome Announc.">
        <title>Draft Genome Sequences of Two Vibrionaceae Species, Vibrio ponticus C121 and Photobacterium aphoticum C119, Isolated as Coral Reef Microbiota.</title>
        <authorList>
            <person name="Al-saari N."/>
            <person name="Meirelles P.M."/>
            <person name="Mino S."/>
            <person name="Suda W."/>
            <person name="Oshima K."/>
            <person name="Hattori M."/>
            <person name="Ohkuma M."/>
            <person name="Thompson F.L."/>
            <person name="Gomez-Gil B."/>
            <person name="Sawabe T."/>
            <person name="Sawabe T."/>
        </authorList>
    </citation>
    <scope>NUCLEOTIDE SEQUENCE [LARGE SCALE GENOMIC DNA]</scope>
    <source>
        <strain evidence="6 7">JCM 19237</strain>
    </source>
</reference>
<evidence type="ECO:0000256" key="3">
    <source>
        <dbReference type="ARBA" id="ARBA00022989"/>
    </source>
</evidence>
<sequence>MLVGGQWLIEKVFAFDTTISVIINFVGGSYFLFLLMRNKFD</sequence>
<organism evidence="6 7">
    <name type="scientific">Photobacterium aphoticum</name>
    <dbReference type="NCBI Taxonomy" id="754436"/>
    <lineage>
        <taxon>Bacteria</taxon>
        <taxon>Pseudomonadati</taxon>
        <taxon>Pseudomonadota</taxon>
        <taxon>Gammaproteobacteria</taxon>
        <taxon>Vibrionales</taxon>
        <taxon>Vibrionaceae</taxon>
        <taxon>Photobacterium</taxon>
    </lineage>
</organism>
<dbReference type="eggNOG" id="COG4605">
    <property type="taxonomic scope" value="Bacteria"/>
</dbReference>
<evidence type="ECO:0000256" key="5">
    <source>
        <dbReference type="SAM" id="Phobius"/>
    </source>
</evidence>
<evidence type="ECO:0000313" key="6">
    <source>
        <dbReference type="EMBL" id="GAL04112.1"/>
    </source>
</evidence>
<proteinExistence type="predicted"/>
<evidence type="ECO:0000256" key="4">
    <source>
        <dbReference type="ARBA" id="ARBA00023136"/>
    </source>
</evidence>
<keyword evidence="4 5" id="KW-0472">Membrane</keyword>
<dbReference type="AlphaFoldDB" id="A0A090R928"/>
<dbReference type="InterPro" id="IPR037294">
    <property type="entry name" value="ABC_BtuC-like"/>
</dbReference>
<evidence type="ECO:0000313" key="7">
    <source>
        <dbReference type="Proteomes" id="UP000029227"/>
    </source>
</evidence>
<evidence type="ECO:0000256" key="1">
    <source>
        <dbReference type="ARBA" id="ARBA00004141"/>
    </source>
</evidence>
<dbReference type="STRING" id="754436.JCM19237_2263"/>
<dbReference type="GO" id="GO:0016020">
    <property type="term" value="C:membrane"/>
    <property type="evidence" value="ECO:0007669"/>
    <property type="project" value="UniProtKB-SubCell"/>
</dbReference>
<dbReference type="EMBL" id="BBMN01000003">
    <property type="protein sequence ID" value="GAL04112.1"/>
    <property type="molecule type" value="Genomic_DNA"/>
</dbReference>
<evidence type="ECO:0000256" key="2">
    <source>
        <dbReference type="ARBA" id="ARBA00022692"/>
    </source>
</evidence>
<accession>A0A090R928</accession>
<gene>
    <name evidence="6" type="ORF">JCM19237_2263</name>
</gene>
<protein>
    <submittedName>
        <fullName evidence="6">Iron compound ABC uptake transporter permease protein PiuC</fullName>
    </submittedName>
</protein>
<comment type="caution">
    <text evidence="6">The sequence shown here is derived from an EMBL/GenBank/DDBJ whole genome shotgun (WGS) entry which is preliminary data.</text>
</comment>
<dbReference type="SUPFAM" id="SSF81345">
    <property type="entry name" value="ABC transporter involved in vitamin B12 uptake, BtuC"/>
    <property type="match status" value="1"/>
</dbReference>
<feature type="transmembrane region" description="Helical" evidence="5">
    <location>
        <begin position="12"/>
        <end position="35"/>
    </location>
</feature>
<dbReference type="Proteomes" id="UP000029227">
    <property type="component" value="Unassembled WGS sequence"/>
</dbReference>
<keyword evidence="3 5" id="KW-1133">Transmembrane helix</keyword>
<name>A0A090R928_9GAMM</name>
<keyword evidence="2 5" id="KW-0812">Transmembrane</keyword>